<gene>
    <name evidence="2" type="ORF">A3A79_04040</name>
</gene>
<dbReference type="STRING" id="1798392.A3A79_04040"/>
<name>A0A1F6AJ70_9BACT</name>
<dbReference type="Pfam" id="PF04014">
    <property type="entry name" value="MazE_antitoxin"/>
    <property type="match status" value="1"/>
</dbReference>
<sequence length="65" mass="7200">MTQKVLRTGNSIAVVIPSKFARDVAIKPGDPVHVSSDRKRGKITYTFANVTQLSLLNSPSRKLQY</sequence>
<organism evidence="2 3">
    <name type="scientific">Candidatus Gottesmanbacteria bacterium RIFCSPLOWO2_01_FULL_43_11b</name>
    <dbReference type="NCBI Taxonomy" id="1798392"/>
    <lineage>
        <taxon>Bacteria</taxon>
        <taxon>Candidatus Gottesmaniibacteriota</taxon>
    </lineage>
</organism>
<dbReference type="Gene3D" id="2.10.260.10">
    <property type="match status" value="1"/>
</dbReference>
<reference evidence="2 3" key="1">
    <citation type="journal article" date="2016" name="Nat. Commun.">
        <title>Thousands of microbial genomes shed light on interconnected biogeochemical processes in an aquifer system.</title>
        <authorList>
            <person name="Anantharaman K."/>
            <person name="Brown C.T."/>
            <person name="Hug L.A."/>
            <person name="Sharon I."/>
            <person name="Castelle C.J."/>
            <person name="Probst A.J."/>
            <person name="Thomas B.C."/>
            <person name="Singh A."/>
            <person name="Wilkins M.J."/>
            <person name="Karaoz U."/>
            <person name="Brodie E.L."/>
            <person name="Williams K.H."/>
            <person name="Hubbard S.S."/>
            <person name="Banfield J.F."/>
        </authorList>
    </citation>
    <scope>NUCLEOTIDE SEQUENCE [LARGE SCALE GENOMIC DNA]</scope>
</reference>
<dbReference type="InterPro" id="IPR007159">
    <property type="entry name" value="SpoVT-AbrB_dom"/>
</dbReference>
<comment type="caution">
    <text evidence="2">The sequence shown here is derived from an EMBL/GenBank/DDBJ whole genome shotgun (WGS) entry which is preliminary data.</text>
</comment>
<dbReference type="AlphaFoldDB" id="A0A1F6AJ70"/>
<proteinExistence type="predicted"/>
<accession>A0A1F6AJ70</accession>
<dbReference type="GO" id="GO:0003677">
    <property type="term" value="F:DNA binding"/>
    <property type="evidence" value="ECO:0007669"/>
    <property type="project" value="InterPro"/>
</dbReference>
<evidence type="ECO:0000313" key="2">
    <source>
        <dbReference type="EMBL" id="OGG24327.1"/>
    </source>
</evidence>
<feature type="domain" description="SpoVT-AbrB" evidence="1">
    <location>
        <begin position="6"/>
        <end position="38"/>
    </location>
</feature>
<dbReference type="InterPro" id="IPR037914">
    <property type="entry name" value="SpoVT-AbrB_sf"/>
</dbReference>
<protein>
    <recommendedName>
        <fullName evidence="1">SpoVT-AbrB domain-containing protein</fullName>
    </recommendedName>
</protein>
<evidence type="ECO:0000313" key="3">
    <source>
        <dbReference type="Proteomes" id="UP000178759"/>
    </source>
</evidence>
<evidence type="ECO:0000259" key="1">
    <source>
        <dbReference type="Pfam" id="PF04014"/>
    </source>
</evidence>
<dbReference type="SUPFAM" id="SSF89447">
    <property type="entry name" value="AbrB/MazE/MraZ-like"/>
    <property type="match status" value="1"/>
</dbReference>
<dbReference type="Proteomes" id="UP000178759">
    <property type="component" value="Unassembled WGS sequence"/>
</dbReference>
<dbReference type="EMBL" id="MFJV01000001">
    <property type="protein sequence ID" value="OGG24327.1"/>
    <property type="molecule type" value="Genomic_DNA"/>
</dbReference>